<evidence type="ECO:0000256" key="1">
    <source>
        <dbReference type="ARBA" id="ARBA00004141"/>
    </source>
</evidence>
<feature type="binding site" evidence="7">
    <location>
        <position position="124"/>
    </location>
    <ligand>
        <name>Zn(2+)</name>
        <dbReference type="ChEBI" id="CHEBI:29105"/>
        <note>catalytic</note>
    </ligand>
</feature>
<feature type="binding site" evidence="7">
    <location>
        <position position="269"/>
    </location>
    <ligand>
        <name>Zn(2+)</name>
        <dbReference type="ChEBI" id="CHEBI:29105"/>
        <note>catalytic</note>
    </ligand>
</feature>
<dbReference type="PANTHER" id="PTHR46187:SF1">
    <property type="entry name" value="ALKALINE PHYTOCERAMIDASE"/>
    <property type="match status" value="1"/>
</dbReference>
<feature type="transmembrane region" description="Helical" evidence="9">
    <location>
        <begin position="157"/>
        <end position="178"/>
    </location>
</feature>
<dbReference type="GO" id="GO:0046513">
    <property type="term" value="P:ceramide biosynthetic process"/>
    <property type="evidence" value="ECO:0007669"/>
    <property type="project" value="TreeGrafter"/>
</dbReference>
<comment type="similarity">
    <text evidence="2">Belongs to the alkaline ceramidase family.</text>
</comment>
<dbReference type="GO" id="GO:0046872">
    <property type="term" value="F:metal ion binding"/>
    <property type="evidence" value="ECO:0007669"/>
    <property type="project" value="UniProtKB-KW"/>
</dbReference>
<keyword evidence="7" id="KW-0862">Zinc</keyword>
<sequence>MDYYKGNLATVRVEREQTSHGGNPFSFAYREDPHPAFWGEVKSQAKIHQYAFESGLRFVLLLILLCVHVPSFSSILSGNWEYEPLDVYYAYHGIKANANHKDAILRNLPYLGIATVGIGSGIFHASLKNYTQWADDLSMLLATATVLHRVFTFDKSISYTVIYGAVLSAAMTAFSTWHCVTDELVMHSALFGIMIAAIGIKTRSIITARVSDPIVRKDVKSLATWGAVIFVTGFIIWNIDTMACAQLTAIKRTIGMPWSFAFELHGWWHLFTGLGAYIFIALVEYLTSEEAGLSLSARFAWPVGYIVTGKSAGKANGHGVTNGHANGHANGNANGNANGHANGNAKKDL</sequence>
<feature type="transmembrane region" description="Helical" evidence="9">
    <location>
        <begin position="56"/>
        <end position="76"/>
    </location>
</feature>
<feature type="transmembrane region" description="Helical" evidence="9">
    <location>
        <begin position="108"/>
        <end position="127"/>
    </location>
</feature>
<keyword evidence="11" id="KW-1185">Reference proteome</keyword>
<keyword evidence="6 9" id="KW-0472">Membrane</keyword>
<keyword evidence="4" id="KW-0378">Hydrolase</keyword>
<name>A0A559M365_9HELO</name>
<comment type="cofactor">
    <cofactor evidence="7">
        <name>Zn(2+)</name>
        <dbReference type="ChEBI" id="CHEBI:29105"/>
    </cofactor>
</comment>
<evidence type="ECO:0000313" key="10">
    <source>
        <dbReference type="EMBL" id="TVY87411.1"/>
    </source>
</evidence>
<evidence type="ECO:0000256" key="9">
    <source>
        <dbReference type="SAM" id="Phobius"/>
    </source>
</evidence>
<dbReference type="GO" id="GO:0016811">
    <property type="term" value="F:hydrolase activity, acting on carbon-nitrogen (but not peptide) bonds, in linear amides"/>
    <property type="evidence" value="ECO:0007669"/>
    <property type="project" value="InterPro"/>
</dbReference>
<evidence type="ECO:0000313" key="11">
    <source>
        <dbReference type="Proteomes" id="UP000315522"/>
    </source>
</evidence>
<dbReference type="GO" id="GO:0046514">
    <property type="term" value="P:ceramide catabolic process"/>
    <property type="evidence" value="ECO:0007669"/>
    <property type="project" value="TreeGrafter"/>
</dbReference>
<evidence type="ECO:0000256" key="8">
    <source>
        <dbReference type="SAM" id="MobiDB-lite"/>
    </source>
</evidence>
<proteinExistence type="inferred from homology"/>
<evidence type="ECO:0000256" key="4">
    <source>
        <dbReference type="ARBA" id="ARBA00022801"/>
    </source>
</evidence>
<feature type="transmembrane region" description="Helical" evidence="9">
    <location>
        <begin position="266"/>
        <end position="286"/>
    </location>
</feature>
<organism evidence="10 11">
    <name type="scientific">Lachnellula willkommii</name>
    <dbReference type="NCBI Taxonomy" id="215461"/>
    <lineage>
        <taxon>Eukaryota</taxon>
        <taxon>Fungi</taxon>
        <taxon>Dikarya</taxon>
        <taxon>Ascomycota</taxon>
        <taxon>Pezizomycotina</taxon>
        <taxon>Leotiomycetes</taxon>
        <taxon>Helotiales</taxon>
        <taxon>Lachnaceae</taxon>
        <taxon>Lachnellula</taxon>
    </lineage>
</organism>
<evidence type="ECO:0000256" key="7">
    <source>
        <dbReference type="PIRSR" id="PIRSR608901-2"/>
    </source>
</evidence>
<dbReference type="Pfam" id="PF05875">
    <property type="entry name" value="Ceramidase"/>
    <property type="match status" value="1"/>
</dbReference>
<dbReference type="InterPro" id="IPR008901">
    <property type="entry name" value="ACER"/>
</dbReference>
<keyword evidence="7" id="KW-0479">Metal-binding</keyword>
<feature type="transmembrane region" description="Helical" evidence="9">
    <location>
        <begin position="184"/>
        <end position="201"/>
    </location>
</feature>
<evidence type="ECO:0000256" key="5">
    <source>
        <dbReference type="ARBA" id="ARBA00022989"/>
    </source>
</evidence>
<dbReference type="PANTHER" id="PTHR46187">
    <property type="entry name" value="ALKALINE CERAMIDASE 3"/>
    <property type="match status" value="1"/>
</dbReference>
<comment type="subcellular location">
    <subcellularLocation>
        <location evidence="1">Membrane</location>
        <topology evidence="1">Multi-pass membrane protein</topology>
    </subcellularLocation>
</comment>
<evidence type="ECO:0000256" key="6">
    <source>
        <dbReference type="ARBA" id="ARBA00023136"/>
    </source>
</evidence>
<dbReference type="GO" id="GO:0005789">
    <property type="term" value="C:endoplasmic reticulum membrane"/>
    <property type="evidence" value="ECO:0007669"/>
    <property type="project" value="TreeGrafter"/>
</dbReference>
<accession>A0A559M365</accession>
<evidence type="ECO:0000256" key="2">
    <source>
        <dbReference type="ARBA" id="ARBA00009780"/>
    </source>
</evidence>
<dbReference type="Proteomes" id="UP000315522">
    <property type="component" value="Unassembled WGS sequence"/>
</dbReference>
<protein>
    <submittedName>
        <fullName evidence="10">Alkaline ceramidase</fullName>
    </submittedName>
</protein>
<evidence type="ECO:0000256" key="3">
    <source>
        <dbReference type="ARBA" id="ARBA00022692"/>
    </source>
</evidence>
<reference evidence="10 11" key="1">
    <citation type="submission" date="2018-05" db="EMBL/GenBank/DDBJ databases">
        <title>Genome sequencing and assembly of the regulated plant pathogen Lachnellula willkommii and related sister species for the development of diagnostic species identification markers.</title>
        <authorList>
            <person name="Giroux E."/>
            <person name="Bilodeau G."/>
        </authorList>
    </citation>
    <scope>NUCLEOTIDE SEQUENCE [LARGE SCALE GENOMIC DNA]</scope>
    <source>
        <strain evidence="10 11">CBS 172.35</strain>
    </source>
</reference>
<keyword evidence="3 9" id="KW-0812">Transmembrane</keyword>
<dbReference type="AlphaFoldDB" id="A0A559M365"/>
<gene>
    <name evidence="10" type="primary">YPC1</name>
    <name evidence="10" type="ORF">LAWI1_G005833</name>
</gene>
<feature type="region of interest" description="Disordered" evidence="8">
    <location>
        <begin position="317"/>
        <end position="349"/>
    </location>
</feature>
<keyword evidence="5 9" id="KW-1133">Transmembrane helix</keyword>
<feature type="transmembrane region" description="Helical" evidence="9">
    <location>
        <begin position="222"/>
        <end position="239"/>
    </location>
</feature>
<dbReference type="EMBL" id="QGML01002473">
    <property type="protein sequence ID" value="TVY87411.1"/>
    <property type="molecule type" value="Genomic_DNA"/>
</dbReference>
<feature type="binding site" evidence="7">
    <location>
        <position position="265"/>
    </location>
    <ligand>
        <name>Zn(2+)</name>
        <dbReference type="ChEBI" id="CHEBI:29105"/>
        <note>catalytic</note>
    </ligand>
</feature>
<comment type="caution">
    <text evidence="10">The sequence shown here is derived from an EMBL/GenBank/DDBJ whole genome shotgun (WGS) entry which is preliminary data.</text>
</comment>